<dbReference type="Pfam" id="PF00364">
    <property type="entry name" value="Biotin_lipoyl"/>
    <property type="match status" value="1"/>
</dbReference>
<proteinExistence type="predicted"/>
<feature type="domain" description="Lipoyl-binding" evidence="2">
    <location>
        <begin position="191"/>
        <end position="247"/>
    </location>
</feature>
<dbReference type="SUPFAM" id="SSF51230">
    <property type="entry name" value="Single hybrid motif"/>
    <property type="match status" value="1"/>
</dbReference>
<dbReference type="PANTHER" id="PTHR47597:SF1">
    <property type="entry name" value="IS A MEMBER OF THE PF|00364 BIOTIN-REQUIRING ENZYMES FAMILY-RELATED"/>
    <property type="match status" value="1"/>
</dbReference>
<evidence type="ECO:0000256" key="1">
    <source>
        <dbReference type="SAM" id="MobiDB-lite"/>
    </source>
</evidence>
<accession>A0A1D2A361</accession>
<name>A0A1D2A361_AUXPR</name>
<dbReference type="AlphaFoldDB" id="A0A1D2A361"/>
<feature type="region of interest" description="Disordered" evidence="1">
    <location>
        <begin position="1"/>
        <end position="87"/>
    </location>
</feature>
<dbReference type="PANTHER" id="PTHR47597">
    <property type="entry name" value="IS A MEMBER OF THE PF|00364 BIOTIN-REQUIRING ENZYMES FAMILY-RELATED"/>
    <property type="match status" value="1"/>
</dbReference>
<gene>
    <name evidence="3" type="ORF">g.100745</name>
</gene>
<dbReference type="InterPro" id="IPR053217">
    <property type="entry name" value="ACC_Biotin_Carrier"/>
</dbReference>
<evidence type="ECO:0000313" key="3">
    <source>
        <dbReference type="EMBL" id="JAT73521.1"/>
    </source>
</evidence>
<dbReference type="EMBL" id="GDKF01005101">
    <property type="protein sequence ID" value="JAT73521.1"/>
    <property type="molecule type" value="Transcribed_RNA"/>
</dbReference>
<dbReference type="CDD" id="cd06850">
    <property type="entry name" value="biotinyl_domain"/>
    <property type="match status" value="1"/>
</dbReference>
<protein>
    <recommendedName>
        <fullName evidence="2">Lipoyl-binding domain-containing protein</fullName>
    </recommendedName>
</protein>
<organism evidence="3">
    <name type="scientific">Auxenochlorella protothecoides</name>
    <name type="common">Green microalga</name>
    <name type="synonym">Chlorella protothecoides</name>
    <dbReference type="NCBI Taxonomy" id="3075"/>
    <lineage>
        <taxon>Eukaryota</taxon>
        <taxon>Viridiplantae</taxon>
        <taxon>Chlorophyta</taxon>
        <taxon>core chlorophytes</taxon>
        <taxon>Trebouxiophyceae</taxon>
        <taxon>Chlorellales</taxon>
        <taxon>Chlorellaceae</taxon>
        <taxon>Auxenochlorella</taxon>
    </lineage>
</organism>
<sequence length="262" mass="27366">MAALAAPLTATFGASSSVRSCRPSGMAFRASAMRAARPQGLRLHATRMAEISPPSSSGKGGAKPKSKKEEESDSESEDEFFDEDGEGLDPQQVESLLATLCEGTDLAHLELKLPGFQLRVRRSLSKAASPAAAAAAPVAAPAPVPAPAPAPATPPPVASADEADESRLAVVATKVGVFRRGRYVKGKRVGKGPLAAAGDSVKKGQVLAFVEQLGTHWPVEAPQSGELEGFLLEDGDPVEYNQTVLELTPFFGGHIIGDKKYR</sequence>
<evidence type="ECO:0000259" key="2">
    <source>
        <dbReference type="Pfam" id="PF00364"/>
    </source>
</evidence>
<dbReference type="InterPro" id="IPR011053">
    <property type="entry name" value="Single_hybrid_motif"/>
</dbReference>
<dbReference type="Gene3D" id="2.40.50.100">
    <property type="match status" value="1"/>
</dbReference>
<feature type="compositionally biased region" description="Acidic residues" evidence="1">
    <location>
        <begin position="71"/>
        <end position="87"/>
    </location>
</feature>
<feature type="compositionally biased region" description="Low complexity" evidence="1">
    <location>
        <begin position="26"/>
        <end position="37"/>
    </location>
</feature>
<feature type="region of interest" description="Disordered" evidence="1">
    <location>
        <begin position="141"/>
        <end position="163"/>
    </location>
</feature>
<dbReference type="InterPro" id="IPR000089">
    <property type="entry name" value="Biotin_lipoyl"/>
</dbReference>
<reference evidence="3" key="1">
    <citation type="submission" date="2015-08" db="EMBL/GenBank/DDBJ databases">
        <authorList>
            <person name="Babu N.S."/>
            <person name="Beckwith C.J."/>
            <person name="Beseler K.G."/>
            <person name="Brison A."/>
            <person name="Carone J.V."/>
            <person name="Caskin T.P."/>
            <person name="Diamond M."/>
            <person name="Durham M.E."/>
            <person name="Foxe J.M."/>
            <person name="Go M."/>
            <person name="Henderson B.A."/>
            <person name="Jones I.B."/>
            <person name="McGettigan J.A."/>
            <person name="Micheletti S.J."/>
            <person name="Nasrallah M.E."/>
            <person name="Ortiz D."/>
            <person name="Piller C.R."/>
            <person name="Privatt S.R."/>
            <person name="Schneider S.L."/>
            <person name="Sharp S."/>
            <person name="Smith T.C."/>
            <person name="Stanton J.D."/>
            <person name="Ullery H.E."/>
            <person name="Wilson R.J."/>
            <person name="Serrano M.G."/>
            <person name="Buck G."/>
            <person name="Lee V."/>
            <person name="Wang Y."/>
            <person name="Carvalho R."/>
            <person name="Voegtly L."/>
            <person name="Shi R."/>
            <person name="Duckworth R."/>
            <person name="Johnson A."/>
            <person name="Loviza R."/>
            <person name="Walstead R."/>
            <person name="Shah Z."/>
            <person name="Kiflezghi M."/>
            <person name="Wade K."/>
            <person name="Ball S.L."/>
            <person name="Bradley K.W."/>
            <person name="Asai D.J."/>
            <person name="Bowman C.A."/>
            <person name="Russell D.A."/>
            <person name="Pope W.H."/>
            <person name="Jacobs-Sera D."/>
            <person name="Hendrix R.W."/>
            <person name="Hatfull G.F."/>
        </authorList>
    </citation>
    <scope>NUCLEOTIDE SEQUENCE</scope>
</reference>
<feature type="compositionally biased region" description="Pro residues" evidence="1">
    <location>
        <begin position="141"/>
        <end position="157"/>
    </location>
</feature>